<dbReference type="InterPro" id="IPR046341">
    <property type="entry name" value="SET_dom_sf"/>
</dbReference>
<dbReference type="Gene3D" id="3.40.50.12780">
    <property type="entry name" value="N-terminal domain of ligase-like"/>
    <property type="match status" value="1"/>
</dbReference>
<dbReference type="Gene3D" id="1.10.220.160">
    <property type="match status" value="1"/>
</dbReference>
<reference evidence="8 9" key="1">
    <citation type="journal article" date="2018" name="Evol. Lett.">
        <title>Horizontal gene cluster transfer increased hallucinogenic mushroom diversity.</title>
        <authorList>
            <person name="Reynolds H.T."/>
            <person name="Vijayakumar V."/>
            <person name="Gluck-Thaler E."/>
            <person name="Korotkin H.B."/>
            <person name="Matheny P.B."/>
            <person name="Slot J.C."/>
        </authorList>
    </citation>
    <scope>NUCLEOTIDE SEQUENCE [LARGE SCALE GENOMIC DNA]</scope>
    <source>
        <strain evidence="8 9">SRW20</strain>
    </source>
</reference>
<dbReference type="InterPro" id="IPR001214">
    <property type="entry name" value="SET_dom"/>
</dbReference>
<dbReference type="Gene3D" id="2.170.270.10">
    <property type="entry name" value="SET domain"/>
    <property type="match status" value="1"/>
</dbReference>
<keyword evidence="1" id="KW-0479">Metal-binding</keyword>
<dbReference type="SUPFAM" id="SSF56801">
    <property type="entry name" value="Acetyl-CoA synthetase-like"/>
    <property type="match status" value="1"/>
</dbReference>
<keyword evidence="9" id="KW-1185">Reference proteome</keyword>
<dbReference type="SUPFAM" id="SSF82199">
    <property type="entry name" value="SET domain"/>
    <property type="match status" value="1"/>
</dbReference>
<dbReference type="Gene3D" id="6.10.140.2220">
    <property type="match status" value="1"/>
</dbReference>
<evidence type="ECO:0008006" key="10">
    <source>
        <dbReference type="Google" id="ProtNLM"/>
    </source>
</evidence>
<dbReference type="STRING" id="231916.A0A409VGJ8"/>
<sequence>MHPQAPTPDPLRELSASDQARFVEFGVGPTVASPFQCIHHAFEFHARTQPDAVAVEDFEESITYAELDRRANCLASRLRDSGVALDSRVCFLSERSIPMIVGIIGILKAGAAYVPLDGNIVSDSTLRHAIDGSESSIVLVLKKFSHRVDSAQTIVLEDIICEEASSHCTKPKDMTTSKHGVYVIYTSGTTGVPKGVDVTHGNATNLLCLAPGNLGMRPGLRVSQLMNISFDMAAWASKTSKEWRTVMKRVDIVIATPSMLTPHKPSDYPNIKTVAVAGEPCPRALADEWARHTRFYNSCGPTEITIVNTMQEHVPGEFLSIGKPTPNNSVYVLDENLQPLPIGAVGLMWAGGAGITRGYINLPEKTAERYVLDPFTNDGRLMFNTGDLGRWLPNGTLEHLGRIDNQVKIKGFRVELDGVASAMETCHGVQAAVALLIDGELWGFTTPSSIPPEEIQAAAAKIQPYYAVPTKIHPMEAFPHTSNGKTDKRELERIARLQKAEQAIITKQASLPANESTATRESTKVEVSSSITAPLAVYIPSPKAADLETGTGSPASSDPSSEVSSLAAIKREYPWSGYEDDYLPPKEQGKTLRNLRLQIFTLYRRLFGIVFLTNLGVFISVLFHGADAQQIGTIVIANLFCAILMRQDYVINAFFNVFCSVPTSWPLAIRRVCARVYHIGGLHSGCATSGVVWLALFTGQATKEMIQERKTSIPTVVITYVILVLLLGILVFAHPTIRSKRHNTFEKTHRFLGWTATALVWCQFILLTNDYREEGQQLGMALVGSAPFWLLVVLTGSIILPWLRLRKVPVRSVVLSNHAVRLHFDYVTPIPGSFTRISDDPLFEWHGFATVPVPGQKGYSLVVSRAGDWTAKQIANPPKELWVRGVPTFGVLRIVPLFRRLVFVATGSGIGPCAPCILEKRVPIRLLWTSPNVRETFGDDFVDTILGASPDAVVYGKHLLSMSRSEELYHKGQFIILDHIFLVRMMILSKFVMELPSELPPAIELVPHPHARDQAVARSFIKAGSSILTTPTFACILVDTEKGRRCDHCFRLPQDKALKRCTGCGSYWYCDVECQRIQWQKHHKRICKAINSFTASPSYQALPAHEKHDSILLSHVVAQLSLLSVPYSLEASPLASVIMTLLPHPNDSIPAPVICPVKPPPPTHLLQRIYARFGNNNFAIHSHLTTIGHGVFPIASRLFNHSCVPNAAAKYHLSSEQSIVMEMVALQDIQPGEQILIPYLDPALLQSRHQILEISYGFDCTCPSCSFLDGRNPLPDLPADIKQLSDREGDLRKFVGFSLHTGGELPRVSIEATPPDLQCFLRESYMTELSDKFRNASHDGLYDIAFESGITLFSLYLLVYPENYPQIGMHLLELAKTSWNRRIASPDLAENHDRVMKQQVQVFLSLASRILTIFGAEGDDDGPLREIAVLERLLSEE</sequence>
<keyword evidence="5" id="KW-1133">Transmembrane helix</keyword>
<dbReference type="Gene3D" id="3.30.300.30">
    <property type="match status" value="1"/>
</dbReference>
<organism evidence="8 9">
    <name type="scientific">Gymnopilus dilepis</name>
    <dbReference type="NCBI Taxonomy" id="231916"/>
    <lineage>
        <taxon>Eukaryota</taxon>
        <taxon>Fungi</taxon>
        <taxon>Dikarya</taxon>
        <taxon>Basidiomycota</taxon>
        <taxon>Agaricomycotina</taxon>
        <taxon>Agaricomycetes</taxon>
        <taxon>Agaricomycetidae</taxon>
        <taxon>Agaricales</taxon>
        <taxon>Agaricineae</taxon>
        <taxon>Hymenogastraceae</taxon>
        <taxon>Gymnopilus</taxon>
    </lineage>
</organism>
<dbReference type="GO" id="GO:0008270">
    <property type="term" value="F:zinc ion binding"/>
    <property type="evidence" value="ECO:0007669"/>
    <property type="project" value="UniProtKB-KW"/>
</dbReference>
<dbReference type="OrthoDB" id="408177at2759"/>
<dbReference type="CDD" id="cd20071">
    <property type="entry name" value="SET_SMYD"/>
    <property type="match status" value="1"/>
</dbReference>
<dbReference type="PANTHER" id="PTHR33927">
    <property type="entry name" value="TRANSMEMBRANE PROTEIN"/>
    <property type="match status" value="1"/>
</dbReference>
<dbReference type="Pfam" id="PF01753">
    <property type="entry name" value="zf-MYND"/>
    <property type="match status" value="1"/>
</dbReference>
<gene>
    <name evidence="8" type="ORF">CVT26_000017</name>
</gene>
<feature type="transmembrane region" description="Helical" evidence="5">
    <location>
        <begin position="778"/>
        <end position="803"/>
    </location>
</feature>
<dbReference type="EMBL" id="NHYE01005654">
    <property type="protein sequence ID" value="PPQ65392.1"/>
    <property type="molecule type" value="Genomic_DNA"/>
</dbReference>
<dbReference type="PROSITE" id="PS50280">
    <property type="entry name" value="SET"/>
    <property type="match status" value="1"/>
</dbReference>
<evidence type="ECO:0000259" key="7">
    <source>
        <dbReference type="PROSITE" id="PS50865"/>
    </source>
</evidence>
<comment type="caution">
    <text evidence="8">The sequence shown here is derived from an EMBL/GenBank/DDBJ whole genome shotgun (WGS) entry which is preliminary data.</text>
</comment>
<dbReference type="PROSITE" id="PS50865">
    <property type="entry name" value="ZF_MYND_2"/>
    <property type="match status" value="1"/>
</dbReference>
<evidence type="ECO:0000313" key="8">
    <source>
        <dbReference type="EMBL" id="PPQ65392.1"/>
    </source>
</evidence>
<dbReference type="Pfam" id="PF00856">
    <property type="entry name" value="SET"/>
    <property type="match status" value="1"/>
</dbReference>
<dbReference type="InterPro" id="IPR042099">
    <property type="entry name" value="ANL_N_sf"/>
</dbReference>
<dbReference type="Pfam" id="PF00501">
    <property type="entry name" value="AMP-binding"/>
    <property type="match status" value="1"/>
</dbReference>
<dbReference type="Proteomes" id="UP000284706">
    <property type="component" value="Unassembled WGS sequence"/>
</dbReference>
<keyword evidence="2 4" id="KW-0863">Zinc-finger</keyword>
<feature type="transmembrane region" description="Helical" evidence="5">
    <location>
        <begin position="676"/>
        <end position="697"/>
    </location>
</feature>
<dbReference type="PANTHER" id="PTHR33927:SF5">
    <property type="entry name" value="ENZYME, PUTATIVE (AFU_ORTHOLOGUE AFUA_8G01222)-RELATED"/>
    <property type="match status" value="1"/>
</dbReference>
<protein>
    <recommendedName>
        <fullName evidence="10">MYND-type domain-containing protein</fullName>
    </recommendedName>
</protein>
<evidence type="ECO:0000313" key="9">
    <source>
        <dbReference type="Proteomes" id="UP000284706"/>
    </source>
</evidence>
<dbReference type="InterPro" id="IPR020845">
    <property type="entry name" value="AMP-binding_CS"/>
</dbReference>
<accession>A0A409VGJ8</accession>
<feature type="transmembrane region" description="Helical" evidence="5">
    <location>
        <begin position="602"/>
        <end position="622"/>
    </location>
</feature>
<dbReference type="InterPro" id="IPR052979">
    <property type="entry name" value="Adenylate-forming_domain"/>
</dbReference>
<evidence type="ECO:0000256" key="2">
    <source>
        <dbReference type="ARBA" id="ARBA00022771"/>
    </source>
</evidence>
<evidence type="ECO:0000256" key="3">
    <source>
        <dbReference type="ARBA" id="ARBA00022833"/>
    </source>
</evidence>
<evidence type="ECO:0000256" key="4">
    <source>
        <dbReference type="PROSITE-ProRule" id="PRU00134"/>
    </source>
</evidence>
<dbReference type="InParanoid" id="A0A409VGJ8"/>
<dbReference type="InterPro" id="IPR002893">
    <property type="entry name" value="Znf_MYND"/>
</dbReference>
<keyword evidence="5" id="KW-0472">Membrane</keyword>
<name>A0A409VGJ8_9AGAR</name>
<keyword evidence="3" id="KW-0862">Zinc</keyword>
<evidence type="ECO:0000256" key="1">
    <source>
        <dbReference type="ARBA" id="ARBA00022723"/>
    </source>
</evidence>
<keyword evidence="5" id="KW-0812">Transmembrane</keyword>
<dbReference type="PROSITE" id="PS00455">
    <property type="entry name" value="AMP_BINDING"/>
    <property type="match status" value="1"/>
</dbReference>
<dbReference type="PROSITE" id="PS01360">
    <property type="entry name" value="ZF_MYND_1"/>
    <property type="match status" value="1"/>
</dbReference>
<evidence type="ECO:0000256" key="5">
    <source>
        <dbReference type="SAM" id="Phobius"/>
    </source>
</evidence>
<proteinExistence type="predicted"/>
<feature type="transmembrane region" description="Helical" evidence="5">
    <location>
        <begin position="717"/>
        <end position="737"/>
    </location>
</feature>
<evidence type="ECO:0000259" key="6">
    <source>
        <dbReference type="PROSITE" id="PS50280"/>
    </source>
</evidence>
<feature type="transmembrane region" description="Helical" evidence="5">
    <location>
        <begin position="749"/>
        <end position="766"/>
    </location>
</feature>
<dbReference type="InterPro" id="IPR000873">
    <property type="entry name" value="AMP-dep_synth/lig_dom"/>
</dbReference>
<dbReference type="InterPro" id="IPR045851">
    <property type="entry name" value="AMP-bd_C_sf"/>
</dbReference>
<feature type="domain" description="SET" evidence="6">
    <location>
        <begin position="1001"/>
        <end position="1240"/>
    </location>
</feature>
<feature type="domain" description="MYND-type" evidence="7">
    <location>
        <begin position="1046"/>
        <end position="1087"/>
    </location>
</feature>